<name>A0A388SE14_9BURK</name>
<accession>A0A388SE14</accession>
<keyword evidence="1" id="KW-0732">Signal</keyword>
<evidence type="ECO:0000256" key="1">
    <source>
        <dbReference type="SAM" id="SignalP"/>
    </source>
</evidence>
<organism evidence="2 3">
    <name type="scientific">Mesosutterella multiformis</name>
    <dbReference type="NCBI Taxonomy" id="2259133"/>
    <lineage>
        <taxon>Bacteria</taxon>
        <taxon>Pseudomonadati</taxon>
        <taxon>Pseudomonadota</taxon>
        <taxon>Betaproteobacteria</taxon>
        <taxon>Burkholderiales</taxon>
        <taxon>Sutterellaceae</taxon>
        <taxon>Mesosutterella</taxon>
    </lineage>
</organism>
<protein>
    <submittedName>
        <fullName evidence="2">Uncharacterized protein</fullName>
    </submittedName>
</protein>
<dbReference type="EMBL" id="BGZJ01000002">
    <property type="protein sequence ID" value="GBO94597.1"/>
    <property type="molecule type" value="Genomic_DNA"/>
</dbReference>
<comment type="caution">
    <text evidence="2">The sequence shown here is derived from an EMBL/GenBank/DDBJ whole genome shotgun (WGS) entry which is preliminary data.</text>
</comment>
<reference evidence="2 3" key="1">
    <citation type="journal article" date="2018" name="Int. J. Syst. Evol. Microbiol.">
        <title>Mesosutterella multiformis gen. nov., sp. nov., a member of the family Sutterellaceae and Sutterella megalosphaeroides sp. nov., isolated from human faeces.</title>
        <authorList>
            <person name="Sakamoto M."/>
            <person name="Ikeyama N."/>
            <person name="Kunihiro T."/>
            <person name="Iino T."/>
            <person name="Yuki M."/>
            <person name="Ohkuma M."/>
        </authorList>
    </citation>
    <scope>NUCLEOTIDE SEQUENCE [LARGE SCALE GENOMIC DNA]</scope>
    <source>
        <strain evidence="2 3">4NBBH2</strain>
    </source>
</reference>
<proteinExistence type="predicted"/>
<feature type="chain" id="PRO_5017197761" evidence="1">
    <location>
        <begin position="23"/>
        <end position="333"/>
    </location>
</feature>
<evidence type="ECO:0000313" key="2">
    <source>
        <dbReference type="EMBL" id="GBO94597.1"/>
    </source>
</evidence>
<gene>
    <name evidence="2" type="ORF">MESMUL_19510</name>
</gene>
<sequence length="333" mass="37205">MKTAALLLASLIFTSISGAASAHGLGEADIRNLTEAYGYVEYQKTALTEIAHSYPALAPEVLRFQRRFRDRFPGAEAAVREHFACFGDFGVKVLAKSNERIGKLMPDVKFRTEDLAEKQLDLFIATLDQPTEQTDRIFRTLSDVSFTHNPAEEFARNKETYSTKGNPKAQGLNIEISFPLSWVQKPKTVRPHVVSQWMKADEKTVLISAIGADANPDPALKENWTLPVLKEVVKSPDFWITFFPAVGEIVKTGNARATMLDSYPALLADATVKAERLGKVLYLHIDYLLFLVDNKVVNVQFTIGSEDLKTTEEAARKYRGLASLVFNSVYVRK</sequence>
<dbReference type="RefSeq" id="WP_116270836.1">
    <property type="nucleotide sequence ID" value="NZ_BGZJ01000002.1"/>
</dbReference>
<dbReference type="OrthoDB" id="9881262at2"/>
<dbReference type="Proteomes" id="UP000266091">
    <property type="component" value="Unassembled WGS sequence"/>
</dbReference>
<dbReference type="AlphaFoldDB" id="A0A388SE14"/>
<feature type="signal peptide" evidence="1">
    <location>
        <begin position="1"/>
        <end position="22"/>
    </location>
</feature>
<evidence type="ECO:0000313" key="3">
    <source>
        <dbReference type="Proteomes" id="UP000266091"/>
    </source>
</evidence>
<keyword evidence="3" id="KW-1185">Reference proteome</keyword>